<dbReference type="EMBL" id="DRLD01000388">
    <property type="protein sequence ID" value="HED11748.1"/>
    <property type="molecule type" value="Genomic_DNA"/>
</dbReference>
<accession>A0A7V1LPG0</accession>
<dbReference type="Proteomes" id="UP000886005">
    <property type="component" value="Unassembled WGS sequence"/>
</dbReference>
<evidence type="ECO:0000256" key="1">
    <source>
        <dbReference type="SAM" id="Phobius"/>
    </source>
</evidence>
<dbReference type="PANTHER" id="PTHR34703">
    <property type="entry name" value="ANTIPORTER SUBUNIT MNHG2-RELATED"/>
    <property type="match status" value="1"/>
</dbReference>
<protein>
    <submittedName>
        <fullName evidence="2">Na+/H+ antiporter subunit G</fullName>
    </submittedName>
</protein>
<feature type="transmembrane region" description="Helical" evidence="1">
    <location>
        <begin position="6"/>
        <end position="27"/>
    </location>
</feature>
<organism evidence="2">
    <name type="scientific">Caldithrix abyssi</name>
    <dbReference type="NCBI Taxonomy" id="187145"/>
    <lineage>
        <taxon>Bacteria</taxon>
        <taxon>Pseudomonadati</taxon>
        <taxon>Calditrichota</taxon>
        <taxon>Calditrichia</taxon>
        <taxon>Calditrichales</taxon>
        <taxon>Calditrichaceae</taxon>
        <taxon>Caldithrix</taxon>
    </lineage>
</organism>
<name>A0A7V1LPG0_CALAY</name>
<sequence>MEGYRVAGSLIALTGSLFLFLGALGVWRMPDVYNRMQTGTKSTTLGSILTLFGLGVYQPEWMGQMLILMLFIAVTNPISSHALARAAHHTGVPLTQKSVMDELEEDVPLPTERVLEETLSEGEEQ</sequence>
<feature type="transmembrane region" description="Helical" evidence="1">
    <location>
        <begin position="63"/>
        <end position="84"/>
    </location>
</feature>
<gene>
    <name evidence="2" type="ORF">ENJ10_13730</name>
</gene>
<keyword evidence="1" id="KW-1133">Transmembrane helix</keyword>
<dbReference type="NCBIfam" id="NF009314">
    <property type="entry name" value="PRK12674.1-2"/>
    <property type="match status" value="1"/>
</dbReference>
<keyword evidence="1" id="KW-0812">Transmembrane</keyword>
<evidence type="ECO:0000313" key="2">
    <source>
        <dbReference type="EMBL" id="HED11748.1"/>
    </source>
</evidence>
<dbReference type="InterPro" id="IPR005133">
    <property type="entry name" value="PhaG_MnhG_YufB"/>
</dbReference>
<reference evidence="2" key="1">
    <citation type="journal article" date="2020" name="mSystems">
        <title>Genome- and Community-Level Interaction Insights into Carbon Utilization and Element Cycling Functions of Hydrothermarchaeota in Hydrothermal Sediment.</title>
        <authorList>
            <person name="Zhou Z."/>
            <person name="Liu Y."/>
            <person name="Xu W."/>
            <person name="Pan J."/>
            <person name="Luo Z.H."/>
            <person name="Li M."/>
        </authorList>
    </citation>
    <scope>NUCLEOTIDE SEQUENCE [LARGE SCALE GENOMIC DNA]</scope>
    <source>
        <strain evidence="2">HyVt-456</strain>
    </source>
</reference>
<proteinExistence type="predicted"/>
<dbReference type="Pfam" id="PF03334">
    <property type="entry name" value="PhaG_MnhG_YufB"/>
    <property type="match status" value="1"/>
</dbReference>
<dbReference type="GO" id="GO:0015385">
    <property type="term" value="F:sodium:proton antiporter activity"/>
    <property type="evidence" value="ECO:0007669"/>
    <property type="project" value="TreeGrafter"/>
</dbReference>
<dbReference type="NCBIfam" id="TIGR01300">
    <property type="entry name" value="CPA3_mnhG_phaG"/>
    <property type="match status" value="1"/>
</dbReference>
<dbReference type="AlphaFoldDB" id="A0A7V1LPG0"/>
<dbReference type="PANTHER" id="PTHR34703:SF1">
    <property type="entry name" value="ANTIPORTER SUBUNIT MNHG2-RELATED"/>
    <property type="match status" value="1"/>
</dbReference>
<keyword evidence="1" id="KW-0472">Membrane</keyword>
<comment type="caution">
    <text evidence="2">The sequence shown here is derived from an EMBL/GenBank/DDBJ whole genome shotgun (WGS) entry which is preliminary data.</text>
</comment>